<evidence type="ECO:0000313" key="3">
    <source>
        <dbReference type="Proteomes" id="UP000689129"/>
    </source>
</evidence>
<keyword evidence="1" id="KW-0732">Signal</keyword>
<sequence>MKYSASTVPLAMGLLLGTAQAMPQAATTSKCSHNNCLRAVIAGSFPNRPTVADCSSFLRKTVTPATYTETIWETVTPTTQTATSFSTDVAVQVTTVTVVDTVDVTTQTLTTTITAVPAARKREDGEYQEKRQVTEVPSAMPTYATACRSTEAYSSACSCIGISPATITVATPTVKVTSTSTVTAQVTVGVIETVTTVVPTTVTNTESRTATAVATAVVQPRPWDRFILRAVGGRANGRFAYSWQFESNVASLVQSFGSRGQATVFSLSSPADNSLFVEQHPRLGQLLVSRGAGAFGAVFNADAARRQSDNLVPVTCSISEADWELRCDFQGQRDWYYCNAWMGYVLQIGGVPHPSWGCDAVKLYAERP</sequence>
<comment type="caution">
    <text evidence="2">The sequence shown here is derived from an EMBL/GenBank/DDBJ whole genome shotgun (WGS) entry which is preliminary data.</text>
</comment>
<feature type="chain" id="PRO_5034644610" evidence="1">
    <location>
        <begin position="22"/>
        <end position="368"/>
    </location>
</feature>
<gene>
    <name evidence="2" type="ORF">HYQ45_004786</name>
</gene>
<dbReference type="Proteomes" id="UP000689129">
    <property type="component" value="Unassembled WGS sequence"/>
</dbReference>
<evidence type="ECO:0000313" key="2">
    <source>
        <dbReference type="EMBL" id="KAG7137932.1"/>
    </source>
</evidence>
<dbReference type="AlphaFoldDB" id="A0A8I2ZSH3"/>
<proteinExistence type="predicted"/>
<feature type="signal peptide" evidence="1">
    <location>
        <begin position="1"/>
        <end position="21"/>
    </location>
</feature>
<organism evidence="2 3">
    <name type="scientific">Verticillium longisporum</name>
    <name type="common">Verticillium dahliae var. longisporum</name>
    <dbReference type="NCBI Taxonomy" id="100787"/>
    <lineage>
        <taxon>Eukaryota</taxon>
        <taxon>Fungi</taxon>
        <taxon>Dikarya</taxon>
        <taxon>Ascomycota</taxon>
        <taxon>Pezizomycotina</taxon>
        <taxon>Sordariomycetes</taxon>
        <taxon>Hypocreomycetidae</taxon>
        <taxon>Glomerellales</taxon>
        <taxon>Plectosphaerellaceae</taxon>
        <taxon>Verticillium</taxon>
    </lineage>
</organism>
<reference evidence="2" key="1">
    <citation type="journal article" date="2021" name="Mol. Plant Pathol.">
        <title>A 20-kb lineage-specific genomic region tames virulence in pathogenic amphidiploid Verticillium longisporum.</title>
        <authorList>
            <person name="Harting R."/>
            <person name="Starke J."/>
            <person name="Kusch H."/>
            <person name="Poggeler S."/>
            <person name="Maurus I."/>
            <person name="Schluter R."/>
            <person name="Landesfeind M."/>
            <person name="Bulla I."/>
            <person name="Nowrousian M."/>
            <person name="de Jonge R."/>
            <person name="Stahlhut G."/>
            <person name="Hoff K.J."/>
            <person name="Asshauer K.P."/>
            <person name="Thurmer A."/>
            <person name="Stanke M."/>
            <person name="Daniel R."/>
            <person name="Morgenstern B."/>
            <person name="Thomma B.P.H.J."/>
            <person name="Kronstad J.W."/>
            <person name="Braus-Stromeyer S.A."/>
            <person name="Braus G.H."/>
        </authorList>
    </citation>
    <scope>NUCLEOTIDE SEQUENCE</scope>
    <source>
        <strain evidence="2">Vl32</strain>
    </source>
</reference>
<name>A0A8I2ZSH3_VERLO</name>
<protein>
    <submittedName>
        <fullName evidence="2">Uncharacterized protein</fullName>
    </submittedName>
</protein>
<dbReference type="OrthoDB" id="5596743at2759"/>
<accession>A0A8I2ZSH3</accession>
<dbReference type="EMBL" id="JAEMWZ010000080">
    <property type="protein sequence ID" value="KAG7137932.1"/>
    <property type="molecule type" value="Genomic_DNA"/>
</dbReference>
<evidence type="ECO:0000256" key="1">
    <source>
        <dbReference type="SAM" id="SignalP"/>
    </source>
</evidence>